<dbReference type="Gene3D" id="3.20.20.140">
    <property type="entry name" value="Metal-dependent hydrolases"/>
    <property type="match status" value="1"/>
</dbReference>
<dbReference type="GO" id="GO:0016810">
    <property type="term" value="F:hydrolase activity, acting on carbon-nitrogen (but not peptide) bonds"/>
    <property type="evidence" value="ECO:0007669"/>
    <property type="project" value="InterPro"/>
</dbReference>
<dbReference type="PANTHER" id="PTHR43135:SF3">
    <property type="entry name" value="ALPHA-D-RIBOSE 1-METHYLPHOSPHONATE 5-TRIPHOSPHATE DIPHOSPHATASE"/>
    <property type="match status" value="1"/>
</dbReference>
<feature type="chain" id="PRO_5017180621" evidence="1">
    <location>
        <begin position="22"/>
        <end position="436"/>
    </location>
</feature>
<dbReference type="InterPro" id="IPR032466">
    <property type="entry name" value="Metal_Hydrolase"/>
</dbReference>
<keyword evidence="1" id="KW-0732">Signal</keyword>
<gene>
    <name evidence="3" type="ORF">D0433_04840</name>
</gene>
<keyword evidence="3" id="KW-0378">Hydrolase</keyword>
<dbReference type="InterPro" id="IPR006680">
    <property type="entry name" value="Amidohydro-rel"/>
</dbReference>
<dbReference type="InterPro" id="IPR051781">
    <property type="entry name" value="Metallo-dep_Hydrolase"/>
</dbReference>
<evidence type="ECO:0000256" key="1">
    <source>
        <dbReference type="SAM" id="SignalP"/>
    </source>
</evidence>
<name>A0A395M1E6_9BACT</name>
<evidence type="ECO:0000259" key="2">
    <source>
        <dbReference type="Pfam" id="PF01979"/>
    </source>
</evidence>
<evidence type="ECO:0000313" key="3">
    <source>
        <dbReference type="EMBL" id="RFM24629.1"/>
    </source>
</evidence>
<dbReference type="Proteomes" id="UP000266389">
    <property type="component" value="Unassembled WGS sequence"/>
</dbReference>
<comment type="caution">
    <text evidence="3">The sequence shown here is derived from an EMBL/GenBank/DDBJ whole genome shotgun (WGS) entry which is preliminary data.</text>
</comment>
<protein>
    <submittedName>
        <fullName evidence="3">Amidohydrolase</fullName>
    </submittedName>
</protein>
<dbReference type="EMBL" id="PHFL01000034">
    <property type="protein sequence ID" value="RFM24629.1"/>
    <property type="molecule type" value="Genomic_DNA"/>
</dbReference>
<dbReference type="AlphaFoldDB" id="A0A395M1E6"/>
<dbReference type="Pfam" id="PF01979">
    <property type="entry name" value="Amidohydro_1"/>
    <property type="match status" value="1"/>
</dbReference>
<reference evidence="3 4" key="1">
    <citation type="journal article" date="2011" name="ISME J.">
        <title>Community ecology of hot spring cyanobacterial mats: predominant populations and their functional potential.</title>
        <authorList>
            <person name="Klatt C.G."/>
            <person name="Wood J.M."/>
            <person name="Rusch D.B."/>
            <person name="Bateson M.M."/>
            <person name="Hamamura N."/>
            <person name="Heidelberg J.F."/>
            <person name="Grossman A.R."/>
            <person name="Bhaya D."/>
            <person name="Cohan F.M."/>
            <person name="Kuhl M."/>
            <person name="Bryant D.A."/>
            <person name="Ward D.M."/>
        </authorList>
    </citation>
    <scope>NUCLEOTIDE SEQUENCE [LARGE SCALE GENOMIC DNA]</scope>
    <source>
        <strain evidence="3">OS</strain>
    </source>
</reference>
<dbReference type="Gene3D" id="2.30.40.10">
    <property type="entry name" value="Urease, subunit C, domain 1"/>
    <property type="match status" value="1"/>
</dbReference>
<evidence type="ECO:0000313" key="4">
    <source>
        <dbReference type="Proteomes" id="UP000266389"/>
    </source>
</evidence>
<dbReference type="PANTHER" id="PTHR43135">
    <property type="entry name" value="ALPHA-D-RIBOSE 1-METHYLPHOSPHONATE 5-TRIPHOSPHATE DIPHOSPHATASE"/>
    <property type="match status" value="1"/>
</dbReference>
<dbReference type="SUPFAM" id="SSF51556">
    <property type="entry name" value="Metallo-dependent hydrolases"/>
    <property type="match status" value="1"/>
</dbReference>
<accession>A0A395M1E6</accession>
<dbReference type="SUPFAM" id="SSF51338">
    <property type="entry name" value="Composite domain of metallo-dependent hydrolases"/>
    <property type="match status" value="1"/>
</dbReference>
<feature type="signal peptide" evidence="1">
    <location>
        <begin position="1"/>
        <end position="21"/>
    </location>
</feature>
<organism evidence="3 4">
    <name type="scientific">Candidatus Thermochlorobacter aerophilus</name>
    <dbReference type="NCBI Taxonomy" id="1868324"/>
    <lineage>
        <taxon>Bacteria</taxon>
        <taxon>Pseudomonadati</taxon>
        <taxon>Chlorobiota</taxon>
        <taxon>Chlorobiia</taxon>
        <taxon>Chlorobiales</taxon>
        <taxon>Candidatus Thermochlorobacteriaceae</taxon>
        <taxon>Candidatus Thermochlorobacter</taxon>
    </lineage>
</organism>
<sequence>MKRFLLFLVLLLLPQTFFSQSKPIAFTGATIYPISSPPIQNGTLLIQNGKILAVGNDVAIPSDATRIDASGKIITAGFVDTHSHIGGGDGGDASAPIHPSVRILDAIDVRNDTFKKALAGGITTVNVMPGSGHLLSGQTVYLKLRNANTVSQMLFCNDETKDICGGIKMANGTNPMRGGVFPGTRAKSAAMIRSIFIKAQDYQKKLKDAAGNPDKMPKRDLELEALVEVLEGKRIVQHHTHRADDILTVLRIAKEFGYKVVLHHVSEGWKVANEIAEAKVPCSIIVIDSPGGKLEASELRYETGGILEKAGVDVAFHTDDGITDSRLFMRSAAFGVRAGMSEQKALEGLTLAGARMLGLEKRIGSLEVGKDADFVILSGSPFSVYTKVLETWVEGEKRFDRSNPDDYKYAVGGYQVYRGEVFNHYQSVMQNEGGER</sequence>
<feature type="domain" description="Amidohydrolase-related" evidence="2">
    <location>
        <begin position="73"/>
        <end position="395"/>
    </location>
</feature>
<proteinExistence type="predicted"/>
<dbReference type="InterPro" id="IPR011059">
    <property type="entry name" value="Metal-dep_hydrolase_composite"/>
</dbReference>